<evidence type="ECO:0000256" key="2">
    <source>
        <dbReference type="ARBA" id="ARBA00022527"/>
    </source>
</evidence>
<feature type="binding site" evidence="7">
    <location>
        <position position="40"/>
    </location>
    <ligand>
        <name>ATP</name>
        <dbReference type="ChEBI" id="CHEBI:30616"/>
    </ligand>
</feature>
<dbReference type="GO" id="GO:0004674">
    <property type="term" value="F:protein serine/threonine kinase activity"/>
    <property type="evidence" value="ECO:0007669"/>
    <property type="project" value="UniProtKB-KW"/>
</dbReference>
<evidence type="ECO:0000256" key="1">
    <source>
        <dbReference type="ARBA" id="ARBA00012513"/>
    </source>
</evidence>
<gene>
    <name evidence="10" type="ORF">H4281_36375</name>
</gene>
<dbReference type="EMBL" id="JACGZW010000015">
    <property type="protein sequence ID" value="MBB1158652.1"/>
    <property type="molecule type" value="Genomic_DNA"/>
</dbReference>
<evidence type="ECO:0000256" key="3">
    <source>
        <dbReference type="ARBA" id="ARBA00022679"/>
    </source>
</evidence>
<dbReference type="PANTHER" id="PTHR43289">
    <property type="entry name" value="MITOGEN-ACTIVATED PROTEIN KINASE KINASE KINASE 20-RELATED"/>
    <property type="match status" value="1"/>
</dbReference>
<dbReference type="Proteomes" id="UP000526734">
    <property type="component" value="Unassembled WGS sequence"/>
</dbReference>
<evidence type="ECO:0000313" key="10">
    <source>
        <dbReference type="EMBL" id="MBB1158652.1"/>
    </source>
</evidence>
<evidence type="ECO:0000256" key="5">
    <source>
        <dbReference type="ARBA" id="ARBA00022777"/>
    </source>
</evidence>
<evidence type="ECO:0000256" key="8">
    <source>
        <dbReference type="SAM" id="MobiDB-lite"/>
    </source>
</evidence>
<dbReference type="RefSeq" id="WP_182895410.1">
    <property type="nucleotide sequence ID" value="NZ_JACGZW010000015.1"/>
</dbReference>
<dbReference type="Pfam" id="PF00069">
    <property type="entry name" value="Pkinase"/>
    <property type="match status" value="1"/>
</dbReference>
<dbReference type="AlphaFoldDB" id="A0A7W3ZF21"/>
<dbReference type="InterPro" id="IPR008271">
    <property type="entry name" value="Ser/Thr_kinase_AS"/>
</dbReference>
<dbReference type="Gene3D" id="1.10.510.10">
    <property type="entry name" value="Transferase(Phosphotransferase) domain 1"/>
    <property type="match status" value="1"/>
</dbReference>
<dbReference type="PROSITE" id="PS00107">
    <property type="entry name" value="PROTEIN_KINASE_ATP"/>
    <property type="match status" value="1"/>
</dbReference>
<keyword evidence="2" id="KW-0723">Serine/threonine-protein kinase</keyword>
<dbReference type="EC" id="2.7.11.1" evidence="1"/>
<dbReference type="Gene3D" id="1.25.40.10">
    <property type="entry name" value="Tetratricopeptide repeat domain"/>
    <property type="match status" value="1"/>
</dbReference>
<dbReference type="Gene3D" id="3.30.200.20">
    <property type="entry name" value="Phosphorylase Kinase, domain 1"/>
    <property type="match status" value="1"/>
</dbReference>
<protein>
    <recommendedName>
        <fullName evidence="1">non-specific serine/threonine protein kinase</fullName>
        <ecNumber evidence="1">2.7.11.1</ecNumber>
    </recommendedName>
</protein>
<feature type="region of interest" description="Disordered" evidence="8">
    <location>
        <begin position="278"/>
        <end position="325"/>
    </location>
</feature>
<name>A0A7W3ZF21_9PSEU</name>
<evidence type="ECO:0000256" key="6">
    <source>
        <dbReference type="ARBA" id="ARBA00022840"/>
    </source>
</evidence>
<dbReference type="SUPFAM" id="SSF56112">
    <property type="entry name" value="Protein kinase-like (PK-like)"/>
    <property type="match status" value="1"/>
</dbReference>
<proteinExistence type="predicted"/>
<dbReference type="GO" id="GO:0005524">
    <property type="term" value="F:ATP binding"/>
    <property type="evidence" value="ECO:0007669"/>
    <property type="project" value="UniProtKB-UniRule"/>
</dbReference>
<dbReference type="SUPFAM" id="SSF48452">
    <property type="entry name" value="TPR-like"/>
    <property type="match status" value="1"/>
</dbReference>
<reference evidence="10 11" key="1">
    <citation type="submission" date="2020-08" db="EMBL/GenBank/DDBJ databases">
        <title>Amycolatopsis sp. nov. DR6-1 isolated from Dendrobium heterocarpum.</title>
        <authorList>
            <person name="Tedsree N."/>
            <person name="Kuncharoen N."/>
            <person name="Likhitwitayawuid K."/>
            <person name="Tanasupawat S."/>
        </authorList>
    </citation>
    <scope>NUCLEOTIDE SEQUENCE [LARGE SCALE GENOMIC DNA]</scope>
    <source>
        <strain evidence="10 11">DR6-1</strain>
    </source>
</reference>
<dbReference type="PANTHER" id="PTHR43289:SF6">
    <property type="entry name" value="SERINE_THREONINE-PROTEIN KINASE NEKL-3"/>
    <property type="match status" value="1"/>
</dbReference>
<dbReference type="InterPro" id="IPR011990">
    <property type="entry name" value="TPR-like_helical_dom_sf"/>
</dbReference>
<keyword evidence="3" id="KW-0808">Transferase</keyword>
<keyword evidence="6 7" id="KW-0067">ATP-binding</keyword>
<evidence type="ECO:0000256" key="4">
    <source>
        <dbReference type="ARBA" id="ARBA00022741"/>
    </source>
</evidence>
<dbReference type="InterPro" id="IPR011009">
    <property type="entry name" value="Kinase-like_dom_sf"/>
</dbReference>
<dbReference type="InterPro" id="IPR000719">
    <property type="entry name" value="Prot_kinase_dom"/>
</dbReference>
<accession>A0A7W3ZF21</accession>
<dbReference type="CDD" id="cd14014">
    <property type="entry name" value="STKc_PknB_like"/>
    <property type="match status" value="1"/>
</dbReference>
<keyword evidence="4 7" id="KW-0547">Nucleotide-binding</keyword>
<dbReference type="PROSITE" id="PS00108">
    <property type="entry name" value="PROTEIN_KINASE_ST"/>
    <property type="match status" value="1"/>
</dbReference>
<evidence type="ECO:0000259" key="9">
    <source>
        <dbReference type="PROSITE" id="PS50011"/>
    </source>
</evidence>
<dbReference type="InterPro" id="IPR017441">
    <property type="entry name" value="Protein_kinase_ATP_BS"/>
</dbReference>
<evidence type="ECO:0000313" key="11">
    <source>
        <dbReference type="Proteomes" id="UP000526734"/>
    </source>
</evidence>
<sequence length="508" mass="55319">MSQQRVIAERYELTAPIGRGGMGEVWAAYDMRLDRRVAIKFLRPEFSATDTTGRGLIARFRREARLTARLEHPGVPAVFDVGTHERQLFLVMQLVNGTNLADLLATKTRCSVEWAAAIGAQVAAVLAAAHEVSLVHRDLKPRNIMVATDGTVVVLDFGVAALLDADITRVTMAGEPVGSPAYIAPEQWTSTTISPRSDLYALGCVLHELLAGEQVFQADAPARLMFAHLQETPHSLREYRPDVPEAIERLVLDLLAKDPADRPESAADVYTRLVPFLPKPSDPELADPSDPTDPTRPYRFPLAPRPTSRKAAAAAPQPDNSQDAAEIRDRAAQLAEDGRLTQAAALLGGYLREHSADRGVRFQYANTLFLGGDYRNALPVYEQLADDLTRSAGGPTDDAMYCRFQAANCLAELGEITDALSEFQSIQAAEAGRGLPDSELARDTQNQVAALLAASGDYAGALRELESVLAATVRRLGTQHDETTELRRKVAMLRRASAGTASFQCQRR</sequence>
<keyword evidence="11" id="KW-1185">Reference proteome</keyword>
<dbReference type="PROSITE" id="PS50011">
    <property type="entry name" value="PROTEIN_KINASE_DOM"/>
    <property type="match status" value="1"/>
</dbReference>
<comment type="caution">
    <text evidence="10">The sequence shown here is derived from an EMBL/GenBank/DDBJ whole genome shotgun (WGS) entry which is preliminary data.</text>
</comment>
<evidence type="ECO:0000256" key="7">
    <source>
        <dbReference type="PROSITE-ProRule" id="PRU10141"/>
    </source>
</evidence>
<dbReference type="SMART" id="SM00220">
    <property type="entry name" value="S_TKc"/>
    <property type="match status" value="1"/>
</dbReference>
<keyword evidence="5 10" id="KW-0418">Kinase</keyword>
<organism evidence="10 11">
    <name type="scientific">Amycolatopsis dendrobii</name>
    <dbReference type="NCBI Taxonomy" id="2760662"/>
    <lineage>
        <taxon>Bacteria</taxon>
        <taxon>Bacillati</taxon>
        <taxon>Actinomycetota</taxon>
        <taxon>Actinomycetes</taxon>
        <taxon>Pseudonocardiales</taxon>
        <taxon>Pseudonocardiaceae</taxon>
        <taxon>Amycolatopsis</taxon>
    </lineage>
</organism>
<feature type="domain" description="Protein kinase" evidence="9">
    <location>
        <begin position="11"/>
        <end position="277"/>
    </location>
</feature>